<dbReference type="GO" id="GO:0005654">
    <property type="term" value="C:nucleoplasm"/>
    <property type="evidence" value="ECO:0007669"/>
    <property type="project" value="TreeGrafter"/>
</dbReference>
<dbReference type="KEGG" id="tng:GSTEN00006551G001"/>
<comment type="caution">
    <text evidence="2">The sequence shown here is derived from an EMBL/GenBank/DDBJ whole genome shotgun (WGS) entry which is preliminary data.</text>
</comment>
<dbReference type="AlphaFoldDB" id="Q4T601"/>
<dbReference type="PANTHER" id="PTHR25480">
    <property type="entry name" value="LEUCINE-RICH REPEAT-CONTAINING PROTEIN 73"/>
    <property type="match status" value="1"/>
</dbReference>
<feature type="compositionally biased region" description="Low complexity" evidence="1">
    <location>
        <begin position="229"/>
        <end position="241"/>
    </location>
</feature>
<accession>Q4T601</accession>
<dbReference type="InterPro" id="IPR052813">
    <property type="entry name" value="CMIP"/>
</dbReference>
<protein>
    <submittedName>
        <fullName evidence="2">(spotted green pufferfish) hypothetical protein</fullName>
    </submittedName>
</protein>
<dbReference type="SUPFAM" id="SSF52047">
    <property type="entry name" value="RNI-like"/>
    <property type="match status" value="1"/>
</dbReference>
<reference evidence="2" key="2">
    <citation type="submission" date="2004-02" db="EMBL/GenBank/DDBJ databases">
        <authorList>
            <consortium name="Genoscope"/>
            <consortium name="Whitehead Institute Centre for Genome Research"/>
        </authorList>
    </citation>
    <scope>NUCLEOTIDE SEQUENCE</scope>
</reference>
<name>Q4T601_TETNG</name>
<dbReference type="Gene3D" id="3.80.10.10">
    <property type="entry name" value="Ribonuclease Inhibitor"/>
    <property type="match status" value="1"/>
</dbReference>
<dbReference type="InterPro" id="IPR032675">
    <property type="entry name" value="LRR_dom_sf"/>
</dbReference>
<gene>
    <name evidence="2" type="ORF">GSTENG00006551001</name>
</gene>
<feature type="region of interest" description="Disordered" evidence="1">
    <location>
        <begin position="182"/>
        <end position="251"/>
    </location>
</feature>
<proteinExistence type="predicted"/>
<sequence>LSFRKRSTKYRKVLNNPSRWDVVLKEIRALVDMALGSPLQDDSIHQAPLHIISTLLAENSNLSTQEHENIIVHCRERPRSMVVIEVFTPVVQRILKHNMDFGKCPRLRLFTQEYILALNELNAGMEVVKKFVHSMHGPTGQCPHPRVLPNLVAVCLAAIYSCYEEFINSRDNSPSLKEIRNGCQQQNDRKPPMPLRLLRPEPPASPPAATLIPLSVNTSPAQAPPPAPSNTALTIPISTPTPSLPLSPPPSVVNSSEILVELERNNNSANAKRKGDPSGGNGEPNLIDCLLVSPALNTLSIQLPAQADRVLGCFALILKMLSDYDDWRPALASLLQPIPFPKEALAHAKFTKELKYVIQRFAEDPRQEVSVPPGPGGVSRLGRQGNQDGDADGSLDHFWGTRTLGTLAYDWFPESNLVHSCLLSVRSGKDGWFQLYSPGGVACDDDGELFASMVHILMGSCYKTKKFLLSLAENKLGPCMLLALRGNQTMVEILCLMLEYNIIDNKDTQLQIISTLESTQVGLRMYEQLCDRQRELKELVSARSPSLHHLPSHRLWRARAHSSSSSVVAAKERRPHPSDAALQVHGEEGGPAGAGGSAWALVLSPSACPQDADLARLLSSGSFGNLENLSLAFTNVTSACAEQLIKLPSLKQLNLWSTQFGDAGLRLLSEHLACLQVLNLCETPVTDAGLLSLSSMKSLCSLNMNSTKLTADTYEDLKAKLPNLKEVDVRYTEAW</sequence>
<feature type="compositionally biased region" description="Pro residues" evidence="1">
    <location>
        <begin position="242"/>
        <end position="251"/>
    </location>
</feature>
<feature type="region of interest" description="Disordered" evidence="1">
    <location>
        <begin position="366"/>
        <end position="392"/>
    </location>
</feature>
<evidence type="ECO:0000313" key="2">
    <source>
        <dbReference type="EMBL" id="CAF91681.1"/>
    </source>
</evidence>
<organism evidence="2">
    <name type="scientific">Tetraodon nigroviridis</name>
    <name type="common">Spotted green pufferfish</name>
    <name type="synonym">Chelonodon nigroviridis</name>
    <dbReference type="NCBI Taxonomy" id="99883"/>
    <lineage>
        <taxon>Eukaryota</taxon>
        <taxon>Metazoa</taxon>
        <taxon>Chordata</taxon>
        <taxon>Craniata</taxon>
        <taxon>Vertebrata</taxon>
        <taxon>Euteleostomi</taxon>
        <taxon>Actinopterygii</taxon>
        <taxon>Neopterygii</taxon>
        <taxon>Teleostei</taxon>
        <taxon>Neoteleostei</taxon>
        <taxon>Acanthomorphata</taxon>
        <taxon>Eupercaria</taxon>
        <taxon>Tetraodontiformes</taxon>
        <taxon>Tetradontoidea</taxon>
        <taxon>Tetraodontidae</taxon>
        <taxon>Tetraodon</taxon>
    </lineage>
</organism>
<feature type="non-terminal residue" evidence="2">
    <location>
        <position position="735"/>
    </location>
</feature>
<evidence type="ECO:0000256" key="1">
    <source>
        <dbReference type="SAM" id="MobiDB-lite"/>
    </source>
</evidence>
<dbReference type="PANTHER" id="PTHR25480:SF0">
    <property type="entry name" value="C-MAF-INDUCING PROTEIN"/>
    <property type="match status" value="1"/>
</dbReference>
<dbReference type="OrthoDB" id="10056090at2759"/>
<feature type="non-terminal residue" evidence="2">
    <location>
        <position position="1"/>
    </location>
</feature>
<reference evidence="2" key="1">
    <citation type="journal article" date="2004" name="Nature">
        <title>Genome duplication in the teleost fish Tetraodon nigroviridis reveals the early vertebrate proto-karyotype.</title>
        <authorList>
            <person name="Jaillon O."/>
            <person name="Aury J.-M."/>
            <person name="Brunet F."/>
            <person name="Petit J.-L."/>
            <person name="Stange-Thomann N."/>
            <person name="Mauceli E."/>
            <person name="Bouneau L."/>
            <person name="Fischer C."/>
            <person name="Ozouf-Costaz C."/>
            <person name="Bernot A."/>
            <person name="Nicaud S."/>
            <person name="Jaffe D."/>
            <person name="Fisher S."/>
            <person name="Lutfalla G."/>
            <person name="Dossat C."/>
            <person name="Segurens B."/>
            <person name="Dasilva C."/>
            <person name="Salanoubat M."/>
            <person name="Levy M."/>
            <person name="Boudet N."/>
            <person name="Castellano S."/>
            <person name="Anthouard V."/>
            <person name="Jubin C."/>
            <person name="Castelli V."/>
            <person name="Katinka M."/>
            <person name="Vacherie B."/>
            <person name="Biemont C."/>
            <person name="Skalli Z."/>
            <person name="Cattolico L."/>
            <person name="Poulain J."/>
            <person name="De Berardinis V."/>
            <person name="Cruaud C."/>
            <person name="Duprat S."/>
            <person name="Brottier P."/>
            <person name="Coutanceau J.-P."/>
            <person name="Gouzy J."/>
            <person name="Parra G."/>
            <person name="Lardier G."/>
            <person name="Chapple C."/>
            <person name="McKernan K.J."/>
            <person name="McEwan P."/>
            <person name="Bosak S."/>
            <person name="Kellis M."/>
            <person name="Volff J.-N."/>
            <person name="Guigo R."/>
            <person name="Zody M.C."/>
            <person name="Mesirov J."/>
            <person name="Lindblad-Toh K."/>
            <person name="Birren B."/>
            <person name="Nusbaum C."/>
            <person name="Kahn D."/>
            <person name="Robinson-Rechavi M."/>
            <person name="Laudet V."/>
            <person name="Schachter V."/>
            <person name="Quetier F."/>
            <person name="Saurin W."/>
            <person name="Scarpelli C."/>
            <person name="Wincker P."/>
            <person name="Lander E.S."/>
            <person name="Weissenbach J."/>
            <person name="Roest Crollius H."/>
        </authorList>
    </citation>
    <scope>NUCLEOTIDE SEQUENCE [LARGE SCALE GENOMIC DNA]</scope>
</reference>
<dbReference type="GO" id="GO:0005829">
    <property type="term" value="C:cytosol"/>
    <property type="evidence" value="ECO:0007669"/>
    <property type="project" value="TreeGrafter"/>
</dbReference>
<dbReference type="EMBL" id="CAAE01009013">
    <property type="protein sequence ID" value="CAF91681.1"/>
    <property type="molecule type" value="Genomic_DNA"/>
</dbReference>